<dbReference type="InterPro" id="IPR032687">
    <property type="entry name" value="AraC-type_N"/>
</dbReference>
<gene>
    <name evidence="5" type="ORF">Y5W_03110</name>
</gene>
<dbReference type="RefSeq" id="WP_194865939.1">
    <property type="nucleotide sequence ID" value="NZ_ARXX01000059.1"/>
</dbReference>
<evidence type="ECO:0000256" key="2">
    <source>
        <dbReference type="ARBA" id="ARBA00023125"/>
    </source>
</evidence>
<dbReference type="SUPFAM" id="SSF46689">
    <property type="entry name" value="Homeodomain-like"/>
    <property type="match status" value="1"/>
</dbReference>
<accession>A0ABS0AWJ4</accession>
<dbReference type="Pfam" id="PF12833">
    <property type="entry name" value="HTH_18"/>
    <property type="match status" value="1"/>
</dbReference>
<keyword evidence="2" id="KW-0238">DNA-binding</keyword>
<evidence type="ECO:0000313" key="5">
    <source>
        <dbReference type="EMBL" id="MBF5057816.1"/>
    </source>
</evidence>
<evidence type="ECO:0000256" key="1">
    <source>
        <dbReference type="ARBA" id="ARBA00023015"/>
    </source>
</evidence>
<dbReference type="SMART" id="SM00342">
    <property type="entry name" value="HTH_ARAC"/>
    <property type="match status" value="1"/>
</dbReference>
<dbReference type="InterPro" id="IPR018060">
    <property type="entry name" value="HTH_AraC"/>
</dbReference>
<dbReference type="Proteomes" id="UP000662703">
    <property type="component" value="Unassembled WGS sequence"/>
</dbReference>
<proteinExistence type="predicted"/>
<evidence type="ECO:0000259" key="4">
    <source>
        <dbReference type="PROSITE" id="PS01124"/>
    </source>
</evidence>
<keyword evidence="1" id="KW-0805">Transcription regulation</keyword>
<feature type="domain" description="HTH araC/xylS-type" evidence="4">
    <location>
        <begin position="245"/>
        <end position="342"/>
    </location>
</feature>
<keyword evidence="6" id="KW-1185">Reference proteome</keyword>
<reference evidence="5 6" key="1">
    <citation type="submission" date="2012-09" db="EMBL/GenBank/DDBJ databases">
        <title>Genome Sequence of alkane-degrading Bacterium Alcanivorax sp. 521-1.</title>
        <authorList>
            <person name="Lai Q."/>
            <person name="Shao Z."/>
        </authorList>
    </citation>
    <scope>NUCLEOTIDE SEQUENCE [LARGE SCALE GENOMIC DNA]</scope>
    <source>
        <strain evidence="5 6">521-1</strain>
    </source>
</reference>
<dbReference type="PANTHER" id="PTHR47894:SF1">
    <property type="entry name" value="HTH-TYPE TRANSCRIPTIONAL REGULATOR VQSM"/>
    <property type="match status" value="1"/>
</dbReference>
<organism evidence="5 6">
    <name type="scientific">Alloalcanivorax profundimaris</name>
    <dbReference type="NCBI Taxonomy" id="2735259"/>
    <lineage>
        <taxon>Bacteria</taxon>
        <taxon>Pseudomonadati</taxon>
        <taxon>Pseudomonadota</taxon>
        <taxon>Gammaproteobacteria</taxon>
        <taxon>Oceanospirillales</taxon>
        <taxon>Alcanivoracaceae</taxon>
        <taxon>Alloalcanivorax</taxon>
    </lineage>
</organism>
<dbReference type="InterPro" id="IPR009057">
    <property type="entry name" value="Homeodomain-like_sf"/>
</dbReference>
<keyword evidence="3" id="KW-0804">Transcription</keyword>
<dbReference type="PANTHER" id="PTHR47894">
    <property type="entry name" value="HTH-TYPE TRANSCRIPTIONAL REGULATOR GADX"/>
    <property type="match status" value="1"/>
</dbReference>
<dbReference type="InterPro" id="IPR020449">
    <property type="entry name" value="Tscrpt_reg_AraC-type_HTH"/>
</dbReference>
<dbReference type="Pfam" id="PF12625">
    <property type="entry name" value="Arabinose_bd"/>
    <property type="match status" value="1"/>
</dbReference>
<protein>
    <submittedName>
        <fullName evidence="5">AraC family transcriptional regulator</fullName>
    </submittedName>
</protein>
<evidence type="ECO:0000256" key="3">
    <source>
        <dbReference type="ARBA" id="ARBA00023163"/>
    </source>
</evidence>
<dbReference type="PROSITE" id="PS01124">
    <property type="entry name" value="HTH_ARAC_FAMILY_2"/>
    <property type="match status" value="1"/>
</dbReference>
<comment type="caution">
    <text evidence="5">The sequence shown here is derived from an EMBL/GenBank/DDBJ whole genome shotgun (WGS) entry which is preliminary data.</text>
</comment>
<evidence type="ECO:0000313" key="6">
    <source>
        <dbReference type="Proteomes" id="UP000662703"/>
    </source>
</evidence>
<dbReference type="Gene3D" id="1.10.10.60">
    <property type="entry name" value="Homeodomain-like"/>
    <property type="match status" value="1"/>
</dbReference>
<sequence>MVISGRAWFTPGVPGIYVVLLCDVLTELGHDPAPLLRGLGFDRQGLLDPECRLPLDQANAAAEAALARVGEAGLGFRYARAMRITLHGPVGLLALSSPTIDDGLDAARRYLGLRAPFLNVQREPLEDDRQALCFRTDFGPGPVRSFVIEAMVIGFVYMLEQLMEAPPDGAEVHFQGPPPAHAEALRRTVPVPVRYDQPRDALIVSAALLGARPRLADPQAEALAREQCELEFRRWRANQEGPLPERVRAALRDQAPPLPDLTEVAERLAVSPRTLKRHLQQAGLTYRELQDEARYRQARKLLADRALRISEVAWALGYNDVANFSRAFKRWSGQTPKAYRGGGAPA</sequence>
<dbReference type="PRINTS" id="PR00032">
    <property type="entry name" value="HTHARAC"/>
</dbReference>
<dbReference type="EMBL" id="ARXX01000059">
    <property type="protein sequence ID" value="MBF5057816.1"/>
    <property type="molecule type" value="Genomic_DNA"/>
</dbReference>
<name>A0ABS0AWJ4_9GAMM</name>